<organism evidence="1 2">
    <name type="scientific">Brassica napus</name>
    <name type="common">Rape</name>
    <dbReference type="NCBI Taxonomy" id="3708"/>
    <lineage>
        <taxon>Eukaryota</taxon>
        <taxon>Viridiplantae</taxon>
        <taxon>Streptophyta</taxon>
        <taxon>Embryophyta</taxon>
        <taxon>Tracheophyta</taxon>
        <taxon>Spermatophyta</taxon>
        <taxon>Magnoliopsida</taxon>
        <taxon>eudicotyledons</taxon>
        <taxon>Gunneridae</taxon>
        <taxon>Pentapetalae</taxon>
        <taxon>rosids</taxon>
        <taxon>malvids</taxon>
        <taxon>Brassicales</taxon>
        <taxon>Brassicaceae</taxon>
        <taxon>Brassiceae</taxon>
        <taxon>Brassica</taxon>
    </lineage>
</organism>
<sequence length="71" mass="8120">MGYTSKFATLGNTTKCSILGDTTKCSTMGSFHKIFIMFNNHQIFRKPALLDNTNKCSLRIYSWKSSWKSCE</sequence>
<dbReference type="AlphaFoldDB" id="A0A078HKD1"/>
<reference evidence="1 2" key="1">
    <citation type="journal article" date="2014" name="Science">
        <title>Plant genetics. Early allopolyploid evolution in the post-Neolithic Brassica napus oilseed genome.</title>
        <authorList>
            <person name="Chalhoub B."/>
            <person name="Denoeud F."/>
            <person name="Liu S."/>
            <person name="Parkin I.A."/>
            <person name="Tang H."/>
            <person name="Wang X."/>
            <person name="Chiquet J."/>
            <person name="Belcram H."/>
            <person name="Tong C."/>
            <person name="Samans B."/>
            <person name="Correa M."/>
            <person name="Da Silva C."/>
            <person name="Just J."/>
            <person name="Falentin C."/>
            <person name="Koh C.S."/>
            <person name="Le Clainche I."/>
            <person name="Bernard M."/>
            <person name="Bento P."/>
            <person name="Noel B."/>
            <person name="Labadie K."/>
            <person name="Alberti A."/>
            <person name="Charles M."/>
            <person name="Arnaud D."/>
            <person name="Guo H."/>
            <person name="Daviaud C."/>
            <person name="Alamery S."/>
            <person name="Jabbari K."/>
            <person name="Zhao M."/>
            <person name="Edger P.P."/>
            <person name="Chelaifa H."/>
            <person name="Tack D."/>
            <person name="Lassalle G."/>
            <person name="Mestiri I."/>
            <person name="Schnel N."/>
            <person name="Le Paslier M.C."/>
            <person name="Fan G."/>
            <person name="Renault V."/>
            <person name="Bayer P.E."/>
            <person name="Golicz A.A."/>
            <person name="Manoli S."/>
            <person name="Lee T.H."/>
            <person name="Thi V.H."/>
            <person name="Chalabi S."/>
            <person name="Hu Q."/>
            <person name="Fan C."/>
            <person name="Tollenaere R."/>
            <person name="Lu Y."/>
            <person name="Battail C."/>
            <person name="Shen J."/>
            <person name="Sidebottom C.H."/>
            <person name="Wang X."/>
            <person name="Canaguier A."/>
            <person name="Chauveau A."/>
            <person name="Berard A."/>
            <person name="Deniot G."/>
            <person name="Guan M."/>
            <person name="Liu Z."/>
            <person name="Sun F."/>
            <person name="Lim Y.P."/>
            <person name="Lyons E."/>
            <person name="Town C.D."/>
            <person name="Bancroft I."/>
            <person name="Wang X."/>
            <person name="Meng J."/>
            <person name="Ma J."/>
            <person name="Pires J.C."/>
            <person name="King G.J."/>
            <person name="Brunel D."/>
            <person name="Delourme R."/>
            <person name="Renard M."/>
            <person name="Aury J.M."/>
            <person name="Adams K.L."/>
            <person name="Batley J."/>
            <person name="Snowdon R.J."/>
            <person name="Tost J."/>
            <person name="Edwards D."/>
            <person name="Zhou Y."/>
            <person name="Hua W."/>
            <person name="Sharpe A.G."/>
            <person name="Paterson A.H."/>
            <person name="Guan C."/>
            <person name="Wincker P."/>
        </authorList>
    </citation>
    <scope>NUCLEOTIDE SEQUENCE [LARGE SCALE GENOMIC DNA]</scope>
    <source>
        <strain evidence="2">cv. Darmor-bzh</strain>
    </source>
</reference>
<evidence type="ECO:0000313" key="1">
    <source>
        <dbReference type="EMBL" id="CDY38965.1"/>
    </source>
</evidence>
<evidence type="ECO:0000313" key="2">
    <source>
        <dbReference type="Proteomes" id="UP000028999"/>
    </source>
</evidence>
<dbReference type="EMBL" id="LK032436">
    <property type="protein sequence ID" value="CDY38965.1"/>
    <property type="molecule type" value="Genomic_DNA"/>
</dbReference>
<dbReference type="PaxDb" id="3708-A0A078HKD1"/>
<keyword evidence="2" id="KW-1185">Reference proteome</keyword>
<gene>
    <name evidence="1" type="primary">BnaC07g18550D</name>
    <name evidence="1" type="ORF">GSBRNA2T00067019001</name>
</gene>
<protein>
    <submittedName>
        <fullName evidence="1">BnaC07g18550D protein</fullName>
    </submittedName>
</protein>
<proteinExistence type="predicted"/>
<dbReference type="Proteomes" id="UP000028999">
    <property type="component" value="Unassembled WGS sequence"/>
</dbReference>
<accession>A0A078HKD1</accession>
<name>A0A078HKD1_BRANA</name>
<dbReference type="Gramene" id="CDY38965">
    <property type="protein sequence ID" value="CDY38965"/>
    <property type="gene ID" value="GSBRNA2T00067019001"/>
</dbReference>